<dbReference type="STRING" id="479432.Sros_4785"/>
<protein>
    <submittedName>
        <fullName evidence="1">Uncharacterized protein</fullName>
    </submittedName>
</protein>
<dbReference type="EMBL" id="CP001814">
    <property type="protein sequence ID" value="ACZ87613.1"/>
    <property type="molecule type" value="Genomic_DNA"/>
</dbReference>
<proteinExistence type="predicted"/>
<organism evidence="1 2">
    <name type="scientific">Streptosporangium roseum (strain ATCC 12428 / DSM 43021 / JCM 3005 / KCTC 9067 / NCIMB 10171 / NRRL 2505 / NI 9100)</name>
    <dbReference type="NCBI Taxonomy" id="479432"/>
    <lineage>
        <taxon>Bacteria</taxon>
        <taxon>Bacillati</taxon>
        <taxon>Actinomycetota</taxon>
        <taxon>Actinomycetes</taxon>
        <taxon>Streptosporangiales</taxon>
        <taxon>Streptosporangiaceae</taxon>
        <taxon>Streptosporangium</taxon>
    </lineage>
</organism>
<keyword evidence="2" id="KW-1185">Reference proteome</keyword>
<evidence type="ECO:0000313" key="1">
    <source>
        <dbReference type="EMBL" id="ACZ87613.1"/>
    </source>
</evidence>
<dbReference type="Proteomes" id="UP000002029">
    <property type="component" value="Chromosome"/>
</dbReference>
<accession>D2B589</accession>
<dbReference type="AlphaFoldDB" id="D2B589"/>
<dbReference type="HOGENOM" id="CLU_3391677_0_0_11"/>
<sequence length="32" mass="3775">MYPMAIVWAEVVERARQVAAEYETAVTRRQLH</sequence>
<name>D2B589_STRRD</name>
<gene>
    <name evidence="1" type="ordered locus">Sros_4785</name>
</gene>
<reference evidence="1 2" key="1">
    <citation type="journal article" date="2010" name="Stand. Genomic Sci.">
        <title>Complete genome sequence of Streptosporangium roseum type strain (NI 9100).</title>
        <authorList>
            <person name="Nolan M."/>
            <person name="Sikorski J."/>
            <person name="Jando M."/>
            <person name="Lucas S."/>
            <person name="Lapidus A."/>
            <person name="Glavina Del Rio T."/>
            <person name="Chen F."/>
            <person name="Tice H."/>
            <person name="Pitluck S."/>
            <person name="Cheng J.F."/>
            <person name="Chertkov O."/>
            <person name="Sims D."/>
            <person name="Meincke L."/>
            <person name="Brettin T."/>
            <person name="Han C."/>
            <person name="Detter J.C."/>
            <person name="Bruce D."/>
            <person name="Goodwin L."/>
            <person name="Land M."/>
            <person name="Hauser L."/>
            <person name="Chang Y.J."/>
            <person name="Jeffries C.D."/>
            <person name="Ivanova N."/>
            <person name="Mavromatis K."/>
            <person name="Mikhailova N."/>
            <person name="Chen A."/>
            <person name="Palaniappan K."/>
            <person name="Chain P."/>
            <person name="Rohde M."/>
            <person name="Goker M."/>
            <person name="Bristow J."/>
            <person name="Eisen J.A."/>
            <person name="Markowitz V."/>
            <person name="Hugenholtz P."/>
            <person name="Kyrpides N.C."/>
            <person name="Klenk H.P."/>
        </authorList>
    </citation>
    <scope>NUCLEOTIDE SEQUENCE [LARGE SCALE GENOMIC DNA]</scope>
    <source>
        <strain evidence="2">ATCC 12428 / DSM 43021 / JCM 3005 / NI 9100</strain>
    </source>
</reference>
<evidence type="ECO:0000313" key="2">
    <source>
        <dbReference type="Proteomes" id="UP000002029"/>
    </source>
</evidence>
<dbReference type="KEGG" id="sro:Sros_4785"/>